<evidence type="ECO:0000313" key="5">
    <source>
        <dbReference type="Proteomes" id="UP000181790"/>
    </source>
</evidence>
<feature type="domain" description="D-serine dehydratase-like" evidence="3">
    <location>
        <begin position="261"/>
        <end position="350"/>
    </location>
</feature>
<proteinExistence type="inferred from homology"/>
<gene>
    <name evidence="4" type="ORF">BLX24_14510</name>
</gene>
<dbReference type="InterPro" id="IPR026956">
    <property type="entry name" value="D-ser_dehydrat-like_dom"/>
</dbReference>
<dbReference type="Pfam" id="PF14031">
    <property type="entry name" value="D-ser_dehydrat"/>
    <property type="match status" value="1"/>
</dbReference>
<evidence type="ECO:0000256" key="1">
    <source>
        <dbReference type="ARBA" id="ARBA00005323"/>
    </source>
</evidence>
<dbReference type="InterPro" id="IPR029066">
    <property type="entry name" value="PLP-binding_barrel"/>
</dbReference>
<dbReference type="SUPFAM" id="SSF51419">
    <property type="entry name" value="PLP-binding barrel"/>
    <property type="match status" value="1"/>
</dbReference>
<name>A0A1S2VI72_9BACT</name>
<dbReference type="PANTHER" id="PTHR28004">
    <property type="entry name" value="ZGC:162816-RELATED"/>
    <property type="match status" value="1"/>
</dbReference>
<dbReference type="InterPro" id="IPR001608">
    <property type="entry name" value="Ala_racemase_N"/>
</dbReference>
<sequence>MNTSLTDWYAVRNPELATSPTLLIYPDRVLYNIREAIRMAGDADRMRPHVKTHKMRTVSDMMLAEGITRFKCATIAEAEMLAQAGAPDVLLAYAAVGPTIDRLHQLQEAYADTEFSCLIDHPDAAKALAEAFTDRTLAVYVDLNVGMNRTGIKPGKAFDLIRYAQTLPGIRVVGLHAYDGHLRDTDLAERIRKADEAFAPVDTLRRQVLEHLGLDLLVVAGGTPTFPCHTRRTGVMTSPGTFVFWDAGYAAITPDQPFDWAAVVMTRVISIIDEQTLCLDLGHKAIAAENPLPRIVFLNEPDAQPIGQSEEHMVVRMADTSTCKPGDVWYGIPIHICPTVALYNSVFVVENGQVIGTWEVTARGRKLTI</sequence>
<dbReference type="GO" id="GO:0036088">
    <property type="term" value="P:D-serine catabolic process"/>
    <property type="evidence" value="ECO:0007669"/>
    <property type="project" value="TreeGrafter"/>
</dbReference>
<evidence type="ECO:0000313" key="4">
    <source>
        <dbReference type="EMBL" id="OIN58454.1"/>
    </source>
</evidence>
<dbReference type="InterPro" id="IPR042208">
    <property type="entry name" value="D-ser_dehydrat-like_sf"/>
</dbReference>
<accession>A0A1S2VI72</accession>
<evidence type="ECO:0000259" key="3">
    <source>
        <dbReference type="SMART" id="SM01119"/>
    </source>
</evidence>
<dbReference type="Pfam" id="PF01168">
    <property type="entry name" value="Ala_racemase_N"/>
    <property type="match status" value="1"/>
</dbReference>
<organism evidence="4 5">
    <name type="scientific">Arsenicibacter rosenii</name>
    <dbReference type="NCBI Taxonomy" id="1750698"/>
    <lineage>
        <taxon>Bacteria</taxon>
        <taxon>Pseudomonadati</taxon>
        <taxon>Bacteroidota</taxon>
        <taxon>Cytophagia</taxon>
        <taxon>Cytophagales</taxon>
        <taxon>Spirosomataceae</taxon>
        <taxon>Arsenicibacter</taxon>
    </lineage>
</organism>
<protein>
    <submittedName>
        <fullName evidence="4">Threonine aldolase</fullName>
    </submittedName>
</protein>
<dbReference type="RefSeq" id="WP_071503894.1">
    <property type="nucleotide sequence ID" value="NZ_MORL01000007.1"/>
</dbReference>
<dbReference type="AlphaFoldDB" id="A0A1S2VI72"/>
<evidence type="ECO:0000256" key="2">
    <source>
        <dbReference type="ARBA" id="ARBA00023239"/>
    </source>
</evidence>
<keyword evidence="5" id="KW-1185">Reference proteome</keyword>
<reference evidence="4 5" key="1">
    <citation type="submission" date="2016-10" db="EMBL/GenBank/DDBJ databases">
        <title>Arsenicibacter rosenii gen. nov., sp. nov., an efficient arsenic-methylating bacterium isolated from an arsenic-contaminated paddy soil.</title>
        <authorList>
            <person name="Huang K."/>
        </authorList>
    </citation>
    <scope>NUCLEOTIDE SEQUENCE [LARGE SCALE GENOMIC DNA]</scope>
    <source>
        <strain evidence="4 5">SM-1</strain>
    </source>
</reference>
<dbReference type="Gene3D" id="2.40.37.20">
    <property type="entry name" value="D-serine dehydratase-like domain"/>
    <property type="match status" value="1"/>
</dbReference>
<dbReference type="CDD" id="cd06821">
    <property type="entry name" value="PLPDE_III_D-TA"/>
    <property type="match status" value="1"/>
</dbReference>
<dbReference type="Gene3D" id="3.20.20.10">
    <property type="entry name" value="Alanine racemase"/>
    <property type="match status" value="1"/>
</dbReference>
<dbReference type="SMART" id="SM01119">
    <property type="entry name" value="D-ser_dehydrat"/>
    <property type="match status" value="1"/>
</dbReference>
<dbReference type="PANTHER" id="PTHR28004:SF2">
    <property type="entry name" value="D-SERINE DEHYDRATASE"/>
    <property type="match status" value="1"/>
</dbReference>
<comment type="similarity">
    <text evidence="1">Belongs to the DSD1 family.</text>
</comment>
<dbReference type="OrthoDB" id="9788869at2"/>
<comment type="caution">
    <text evidence="4">The sequence shown here is derived from an EMBL/GenBank/DDBJ whole genome shotgun (WGS) entry which is preliminary data.</text>
</comment>
<dbReference type="GO" id="GO:0008721">
    <property type="term" value="F:D-serine ammonia-lyase activity"/>
    <property type="evidence" value="ECO:0007669"/>
    <property type="project" value="TreeGrafter"/>
</dbReference>
<dbReference type="Proteomes" id="UP000181790">
    <property type="component" value="Unassembled WGS sequence"/>
</dbReference>
<dbReference type="EMBL" id="MORL01000007">
    <property type="protein sequence ID" value="OIN58454.1"/>
    <property type="molecule type" value="Genomic_DNA"/>
</dbReference>
<keyword evidence="2" id="KW-0456">Lyase</keyword>
<dbReference type="InterPro" id="IPR051466">
    <property type="entry name" value="D-amino_acid_metab_enzyme"/>
</dbReference>